<dbReference type="InterPro" id="IPR017937">
    <property type="entry name" value="Thioredoxin_CS"/>
</dbReference>
<keyword evidence="1" id="KW-0813">Transport</keyword>
<keyword evidence="3" id="KW-0249">Electron transport</keyword>
<dbReference type="PROSITE" id="PS00194">
    <property type="entry name" value="THIOREDOXIN_1"/>
    <property type="match status" value="1"/>
</dbReference>
<sequence length="167" mass="18886">MAPACSSLTGPLTRRLPSFRGLWMSTRFVRVSSAQAQKVISRSSRRQHVVCEVPETTEQRNIPSVSKETWQTLVLESDIPVLVDFWAPWCGPCRLIEPTIVNLAKDYEGKLKCYKLNTDENPDITTQYGIRSIPTMMIFKDGEKKEAILGAVPESKLISSIEKFLVR</sequence>
<organism evidence="7 8">
    <name type="scientific">Zingiber officinale</name>
    <name type="common">Ginger</name>
    <name type="synonym">Amomum zingiber</name>
    <dbReference type="NCBI Taxonomy" id="94328"/>
    <lineage>
        <taxon>Eukaryota</taxon>
        <taxon>Viridiplantae</taxon>
        <taxon>Streptophyta</taxon>
        <taxon>Embryophyta</taxon>
        <taxon>Tracheophyta</taxon>
        <taxon>Spermatophyta</taxon>
        <taxon>Magnoliopsida</taxon>
        <taxon>Liliopsida</taxon>
        <taxon>Zingiberales</taxon>
        <taxon>Zingiberaceae</taxon>
        <taxon>Zingiber</taxon>
    </lineage>
</organism>
<dbReference type="Proteomes" id="UP000734854">
    <property type="component" value="Unassembled WGS sequence"/>
</dbReference>
<dbReference type="InterPro" id="IPR005746">
    <property type="entry name" value="Thioredoxin"/>
</dbReference>
<dbReference type="FunFam" id="3.40.30.10:FF:000001">
    <property type="entry name" value="Thioredoxin"/>
    <property type="match status" value="1"/>
</dbReference>
<evidence type="ECO:0000313" key="8">
    <source>
        <dbReference type="Proteomes" id="UP000734854"/>
    </source>
</evidence>
<dbReference type="Gene3D" id="3.40.30.10">
    <property type="entry name" value="Glutaredoxin"/>
    <property type="match status" value="1"/>
</dbReference>
<dbReference type="CDD" id="cd02947">
    <property type="entry name" value="TRX_family"/>
    <property type="match status" value="1"/>
</dbReference>
<dbReference type="PROSITE" id="PS51352">
    <property type="entry name" value="THIOREDOXIN_2"/>
    <property type="match status" value="1"/>
</dbReference>
<proteinExistence type="predicted"/>
<dbReference type="InterPro" id="IPR036249">
    <property type="entry name" value="Thioredoxin-like_sf"/>
</dbReference>
<evidence type="ECO:0000256" key="2">
    <source>
        <dbReference type="ARBA" id="ARBA00022946"/>
    </source>
</evidence>
<evidence type="ECO:0000256" key="5">
    <source>
        <dbReference type="ARBA" id="ARBA00023284"/>
    </source>
</evidence>
<reference evidence="7 8" key="1">
    <citation type="submission" date="2020-08" db="EMBL/GenBank/DDBJ databases">
        <title>Plant Genome Project.</title>
        <authorList>
            <person name="Zhang R.-G."/>
        </authorList>
    </citation>
    <scope>NUCLEOTIDE SEQUENCE [LARGE SCALE GENOMIC DNA]</scope>
    <source>
        <tissue evidence="7">Rhizome</tissue>
    </source>
</reference>
<dbReference type="NCBIfam" id="TIGR01068">
    <property type="entry name" value="thioredoxin"/>
    <property type="match status" value="1"/>
</dbReference>
<comment type="caution">
    <text evidence="7">The sequence shown here is derived from an EMBL/GenBank/DDBJ whole genome shotgun (WGS) entry which is preliminary data.</text>
</comment>
<keyword evidence="5" id="KW-0676">Redox-active center</keyword>
<dbReference type="Pfam" id="PF00085">
    <property type="entry name" value="Thioredoxin"/>
    <property type="match status" value="1"/>
</dbReference>
<evidence type="ECO:0000259" key="6">
    <source>
        <dbReference type="PROSITE" id="PS51352"/>
    </source>
</evidence>
<dbReference type="PANTHER" id="PTHR45663">
    <property type="entry name" value="GEO12009P1"/>
    <property type="match status" value="1"/>
</dbReference>
<dbReference type="PANTHER" id="PTHR45663:SF11">
    <property type="entry name" value="GEO12009P1"/>
    <property type="match status" value="1"/>
</dbReference>
<dbReference type="PRINTS" id="PR00421">
    <property type="entry name" value="THIOREDOXIN"/>
</dbReference>
<dbReference type="GO" id="GO:0015035">
    <property type="term" value="F:protein-disulfide reductase activity"/>
    <property type="evidence" value="ECO:0007669"/>
    <property type="project" value="InterPro"/>
</dbReference>
<keyword evidence="4" id="KW-1015">Disulfide bond</keyword>
<feature type="domain" description="Thioredoxin" evidence="6">
    <location>
        <begin position="51"/>
        <end position="166"/>
    </location>
</feature>
<evidence type="ECO:0000313" key="7">
    <source>
        <dbReference type="EMBL" id="KAG6482255.1"/>
    </source>
</evidence>
<dbReference type="InterPro" id="IPR013766">
    <property type="entry name" value="Thioredoxin_domain"/>
</dbReference>
<dbReference type="AlphaFoldDB" id="A0A8J5FDQ1"/>
<evidence type="ECO:0000256" key="4">
    <source>
        <dbReference type="ARBA" id="ARBA00023157"/>
    </source>
</evidence>
<accession>A0A8J5FDQ1</accession>
<keyword evidence="2" id="KW-0809">Transit peptide</keyword>
<name>A0A8J5FDQ1_ZINOF</name>
<protein>
    <recommendedName>
        <fullName evidence="6">Thioredoxin domain-containing protein</fullName>
    </recommendedName>
</protein>
<dbReference type="SUPFAM" id="SSF52833">
    <property type="entry name" value="Thioredoxin-like"/>
    <property type="match status" value="1"/>
</dbReference>
<evidence type="ECO:0000256" key="3">
    <source>
        <dbReference type="ARBA" id="ARBA00022982"/>
    </source>
</evidence>
<gene>
    <name evidence="7" type="ORF">ZIOFF_058886</name>
</gene>
<dbReference type="EMBL" id="JACMSC010000016">
    <property type="protein sequence ID" value="KAG6482255.1"/>
    <property type="molecule type" value="Genomic_DNA"/>
</dbReference>
<keyword evidence="8" id="KW-1185">Reference proteome</keyword>
<evidence type="ECO:0000256" key="1">
    <source>
        <dbReference type="ARBA" id="ARBA00022448"/>
    </source>
</evidence>
<dbReference type="GO" id="GO:0005737">
    <property type="term" value="C:cytoplasm"/>
    <property type="evidence" value="ECO:0007669"/>
    <property type="project" value="TreeGrafter"/>
</dbReference>